<evidence type="ECO:0000313" key="2">
    <source>
        <dbReference type="EMBL" id="EXM41070.1"/>
    </source>
</evidence>
<dbReference type="PATRIC" id="fig|1341156.4.peg.461"/>
<protein>
    <submittedName>
        <fullName evidence="2">Uncharacterized protein</fullName>
    </submittedName>
</protein>
<organism evidence="2 3">
    <name type="scientific">Ruminococcus albus SY3</name>
    <dbReference type="NCBI Taxonomy" id="1341156"/>
    <lineage>
        <taxon>Bacteria</taxon>
        <taxon>Bacillati</taxon>
        <taxon>Bacillota</taxon>
        <taxon>Clostridia</taxon>
        <taxon>Eubacteriales</taxon>
        <taxon>Oscillospiraceae</taxon>
        <taxon>Ruminococcus</taxon>
    </lineage>
</organism>
<evidence type="ECO:0000256" key="1">
    <source>
        <dbReference type="SAM" id="Phobius"/>
    </source>
</evidence>
<feature type="transmembrane region" description="Helical" evidence="1">
    <location>
        <begin position="34"/>
        <end position="58"/>
    </location>
</feature>
<keyword evidence="1" id="KW-0812">Transmembrane</keyword>
<dbReference type="EMBL" id="JEOB01000001">
    <property type="protein sequence ID" value="EXM41070.1"/>
    <property type="molecule type" value="Genomic_DNA"/>
</dbReference>
<dbReference type="Proteomes" id="UP000021369">
    <property type="component" value="Unassembled WGS sequence"/>
</dbReference>
<proteinExistence type="predicted"/>
<feature type="transmembrane region" description="Helical" evidence="1">
    <location>
        <begin position="70"/>
        <end position="91"/>
    </location>
</feature>
<keyword evidence="1" id="KW-1133">Transmembrane helix</keyword>
<accession>A0A011WVQ7</accession>
<reference evidence="2 3" key="1">
    <citation type="submission" date="2013-06" db="EMBL/GenBank/DDBJ databases">
        <title>Rumen cellulosomics: divergent fiber-degrading strategies revealed by comparative genome-wide analysis of six Ruminococcal strains.</title>
        <authorList>
            <person name="Dassa B."/>
            <person name="Borovok I."/>
            <person name="Lamed R."/>
            <person name="Flint H."/>
            <person name="Yeoman C.J."/>
            <person name="White B."/>
            <person name="Bayer E.A."/>
        </authorList>
    </citation>
    <scope>NUCLEOTIDE SEQUENCE [LARGE SCALE GENOMIC DNA]</scope>
    <source>
        <strain evidence="2 3">SY3</strain>
    </source>
</reference>
<name>A0A011WVQ7_RUMAL</name>
<keyword evidence="3" id="KW-1185">Reference proteome</keyword>
<comment type="caution">
    <text evidence="2">The sequence shown here is derived from an EMBL/GenBank/DDBJ whole genome shotgun (WGS) entry which is preliminary data.</text>
</comment>
<feature type="transmembrane region" description="Helical" evidence="1">
    <location>
        <begin position="6"/>
        <end position="22"/>
    </location>
</feature>
<keyword evidence="1" id="KW-0472">Membrane</keyword>
<evidence type="ECO:0000313" key="3">
    <source>
        <dbReference type="Proteomes" id="UP000021369"/>
    </source>
</evidence>
<sequence>MTLPIILFIFIIAAFVGLALVIKKDAKKAKDFVVTTDGILLFIAFLSIVCMMIDDMVFKNDLFGSPVMNIALLTFLGSIALILLFTIALIIKML</sequence>
<gene>
    <name evidence="2" type="ORF">RASY3_03705</name>
</gene>
<dbReference type="AlphaFoldDB" id="A0A011WVQ7"/>
<dbReference type="RefSeq" id="WP_037285161.1">
    <property type="nucleotide sequence ID" value="NZ_JEOB01000001.1"/>
</dbReference>